<dbReference type="EMBL" id="FZOL01000012">
    <property type="protein sequence ID" value="SNS65544.1"/>
    <property type="molecule type" value="Genomic_DNA"/>
</dbReference>
<evidence type="ECO:0000313" key="1">
    <source>
        <dbReference type="EMBL" id="SNS65544.1"/>
    </source>
</evidence>
<protein>
    <submittedName>
        <fullName evidence="1">Uncharacterized protein</fullName>
    </submittedName>
</protein>
<keyword evidence="2" id="KW-1185">Reference proteome</keyword>
<name>A0A239GBX0_9PSED</name>
<evidence type="ECO:0000313" key="2">
    <source>
        <dbReference type="Proteomes" id="UP000198407"/>
    </source>
</evidence>
<dbReference type="AlphaFoldDB" id="A0A239GBX0"/>
<organism evidence="1 2">
    <name type="scientific">Pseudomonas japonica</name>
    <dbReference type="NCBI Taxonomy" id="256466"/>
    <lineage>
        <taxon>Bacteria</taxon>
        <taxon>Pseudomonadati</taxon>
        <taxon>Pseudomonadota</taxon>
        <taxon>Gammaproteobacteria</taxon>
        <taxon>Pseudomonadales</taxon>
        <taxon>Pseudomonadaceae</taxon>
        <taxon>Pseudomonas</taxon>
    </lineage>
</organism>
<dbReference type="OrthoDB" id="8903559at2"/>
<accession>A0A239GBX0</accession>
<gene>
    <name evidence="1" type="ORF">SAMN05444352_11227</name>
</gene>
<dbReference type="Proteomes" id="UP000198407">
    <property type="component" value="Unassembled WGS sequence"/>
</dbReference>
<sequence>MQTQQPTVIYLDSCDYSNFSHPSLDAAKAEQLAALRTLKKRGGVRFVYSGAHISEMSPLDQQYANAAVARTELMVELCGRSTMIAYDRLMRAELTRLVERDPHPVNVFDSNGGWFPDMGSLISPLDNLDLSRRLNEDPDWKQLNRQQRRMAEATMMKKGGFRSSFEQRAGEMDISELLAKIPMRPKDALVMKRYVIGKATRQQAEKAFLESLRDPTFMSQWFINHHDEMGAIIEWVRRPAQELLDSCSKTLSELAENLTNLSEAERANAMKGASGERWTRLKKQGVIDVVNRLIARLFPDAPACEDAALVEQYCPGIFVCLNGFYNSLQNSLGLKGRALKGSDFVDIIHALYIPYVSFFRADRYMCSVLQPLAKRFGTQVVESPATLLQAIDTRDALEPGTS</sequence>
<dbReference type="RefSeq" id="WP_042122378.1">
    <property type="nucleotide sequence ID" value="NZ_FZOL01000012.1"/>
</dbReference>
<proteinExistence type="predicted"/>
<reference evidence="2" key="1">
    <citation type="submission" date="2017-06" db="EMBL/GenBank/DDBJ databases">
        <authorList>
            <person name="Varghese N."/>
            <person name="Submissions S."/>
        </authorList>
    </citation>
    <scope>NUCLEOTIDE SEQUENCE [LARGE SCALE GENOMIC DNA]</scope>
    <source>
        <strain evidence="2">DSM 22348</strain>
    </source>
</reference>